<reference evidence="1 2" key="1">
    <citation type="submission" date="2020-07" db="EMBL/GenBank/DDBJ databases">
        <title>Sequencing the genomes of 1000 actinobacteria strains.</title>
        <authorList>
            <person name="Klenk H.-P."/>
        </authorList>
    </citation>
    <scope>NUCLEOTIDE SEQUENCE [LARGE SCALE GENOMIC DNA]</scope>
    <source>
        <strain evidence="1 2">DSM 43461</strain>
    </source>
</reference>
<name>A0A7Y9G5V2_9ACTN</name>
<organism evidence="1 2">
    <name type="scientific">Actinomadura citrea</name>
    <dbReference type="NCBI Taxonomy" id="46158"/>
    <lineage>
        <taxon>Bacteria</taxon>
        <taxon>Bacillati</taxon>
        <taxon>Actinomycetota</taxon>
        <taxon>Actinomycetes</taxon>
        <taxon>Streptosporangiales</taxon>
        <taxon>Thermomonosporaceae</taxon>
        <taxon>Actinomadura</taxon>
    </lineage>
</organism>
<dbReference type="RefSeq" id="WP_189269922.1">
    <property type="nucleotide sequence ID" value="NZ_BMRD01000005.1"/>
</dbReference>
<protein>
    <submittedName>
        <fullName evidence="1">Uncharacterized protein</fullName>
    </submittedName>
</protein>
<keyword evidence="2" id="KW-1185">Reference proteome</keyword>
<evidence type="ECO:0000313" key="1">
    <source>
        <dbReference type="EMBL" id="NYE10439.1"/>
    </source>
</evidence>
<comment type="caution">
    <text evidence="1">The sequence shown here is derived from an EMBL/GenBank/DDBJ whole genome shotgun (WGS) entry which is preliminary data.</text>
</comment>
<dbReference type="Proteomes" id="UP000591272">
    <property type="component" value="Unassembled WGS sequence"/>
</dbReference>
<sequence>MVLRVRVVGGAWVYQDVQRGKALFPCGDAKAAGERVDLVLKGRMFPATW</sequence>
<accession>A0A7Y9G5V2</accession>
<proteinExistence type="predicted"/>
<dbReference type="AlphaFoldDB" id="A0A7Y9G5V2"/>
<dbReference type="EMBL" id="JACCBT010000001">
    <property type="protein sequence ID" value="NYE10439.1"/>
    <property type="molecule type" value="Genomic_DNA"/>
</dbReference>
<evidence type="ECO:0000313" key="2">
    <source>
        <dbReference type="Proteomes" id="UP000591272"/>
    </source>
</evidence>
<gene>
    <name evidence="1" type="ORF">BJ999_000735</name>
</gene>